<dbReference type="GO" id="GO:0030246">
    <property type="term" value="F:carbohydrate binding"/>
    <property type="evidence" value="ECO:0007669"/>
    <property type="project" value="UniProtKB-KW"/>
</dbReference>
<feature type="signal peptide" evidence="7">
    <location>
        <begin position="1"/>
        <end position="23"/>
    </location>
</feature>
<comment type="caution">
    <text evidence="9">The sequence shown here is derived from an EMBL/GenBank/DDBJ whole genome shotgun (WGS) entry which is preliminary data.</text>
</comment>
<feature type="compositionally biased region" description="Polar residues" evidence="6">
    <location>
        <begin position="404"/>
        <end position="424"/>
    </location>
</feature>
<dbReference type="FunFam" id="2.60.120.200:FF:000114">
    <property type="entry name" value="Probable endo-1,3(4)-beta-glucanase NFIA_089530"/>
    <property type="match status" value="1"/>
</dbReference>
<evidence type="ECO:0000256" key="1">
    <source>
        <dbReference type="ARBA" id="ARBA00000124"/>
    </source>
</evidence>
<keyword evidence="5" id="KW-0326">Glycosidase</keyword>
<dbReference type="GO" id="GO:0052861">
    <property type="term" value="F:endo-1,3(4)-beta-glucanase activity"/>
    <property type="evidence" value="ECO:0007669"/>
    <property type="project" value="UniProtKB-EC"/>
</dbReference>
<feature type="region of interest" description="Disordered" evidence="6">
    <location>
        <begin position="347"/>
        <end position="424"/>
    </location>
</feature>
<dbReference type="GO" id="GO:0009251">
    <property type="term" value="P:glucan catabolic process"/>
    <property type="evidence" value="ECO:0007669"/>
    <property type="project" value="TreeGrafter"/>
</dbReference>
<comment type="similarity">
    <text evidence="2">Belongs to the glycosyl hydrolase 16 family.</text>
</comment>
<dbReference type="SUPFAM" id="SSF49899">
    <property type="entry name" value="Concanavalin A-like lectins/glucanases"/>
    <property type="match status" value="1"/>
</dbReference>
<evidence type="ECO:0000256" key="4">
    <source>
        <dbReference type="ARBA" id="ARBA00022801"/>
    </source>
</evidence>
<feature type="compositionally biased region" description="Low complexity" evidence="6">
    <location>
        <begin position="382"/>
        <end position="403"/>
    </location>
</feature>
<dbReference type="Proteomes" id="UP000078544">
    <property type="component" value="Unassembled WGS sequence"/>
</dbReference>
<organism evidence="9 10">
    <name type="scientific">Moelleriella libera RCEF 2490</name>
    <dbReference type="NCBI Taxonomy" id="1081109"/>
    <lineage>
        <taxon>Eukaryota</taxon>
        <taxon>Fungi</taxon>
        <taxon>Dikarya</taxon>
        <taxon>Ascomycota</taxon>
        <taxon>Pezizomycotina</taxon>
        <taxon>Sordariomycetes</taxon>
        <taxon>Hypocreomycetidae</taxon>
        <taxon>Hypocreales</taxon>
        <taxon>Clavicipitaceae</taxon>
        <taxon>Moelleriella</taxon>
    </lineage>
</organism>
<feature type="domain" description="GH16" evidence="8">
    <location>
        <begin position="24"/>
        <end position="283"/>
    </location>
</feature>
<feature type="chain" id="PRO_5007880856" description="endo-1,3(4)-beta-glucanase" evidence="7">
    <location>
        <begin position="24"/>
        <end position="441"/>
    </location>
</feature>
<evidence type="ECO:0000259" key="8">
    <source>
        <dbReference type="PROSITE" id="PS51762"/>
    </source>
</evidence>
<dbReference type="PANTHER" id="PTHR10963:SF24">
    <property type="entry name" value="GLYCOSIDASE C21B10.07-RELATED"/>
    <property type="match status" value="1"/>
</dbReference>
<keyword evidence="9" id="KW-0430">Lectin</keyword>
<dbReference type="CDD" id="cd02181">
    <property type="entry name" value="GH16_fungal_Lam16A_glucanase"/>
    <property type="match status" value="1"/>
</dbReference>
<dbReference type="Pfam" id="PF26113">
    <property type="entry name" value="GH16_XgeA"/>
    <property type="match status" value="1"/>
</dbReference>
<dbReference type="OrthoDB" id="192832at2759"/>
<dbReference type="InterPro" id="IPR013320">
    <property type="entry name" value="ConA-like_dom_sf"/>
</dbReference>
<accession>A0A166UXA0</accession>
<evidence type="ECO:0000313" key="9">
    <source>
        <dbReference type="EMBL" id="OAA33060.1"/>
    </source>
</evidence>
<dbReference type="PANTHER" id="PTHR10963">
    <property type="entry name" value="GLYCOSYL HYDROLASE-RELATED"/>
    <property type="match status" value="1"/>
</dbReference>
<dbReference type="STRING" id="1081109.A0A166UXA0"/>
<dbReference type="Gene3D" id="2.60.120.200">
    <property type="match status" value="1"/>
</dbReference>
<dbReference type="EC" id="3.2.1.6" evidence="3"/>
<sequence>MHFSNRLVALAGTILLASKAAQAKYQLDTTYDTTNFFDQFDFFTQPDPTKGFVEYVDGQTANKEGLAGYSKGGIYMGVDYKTVNPANGRKSVRVTSKKAFTRGLFIADILHMPGSICGSWPAYWMFGPNWPGSGEIDIIEGVNAQTKNAVTLHTSPGCTVSNTGTMSTTKFASANCGAAGDSAGCGQQTADNQNYGDGFNTIGGGVYALQWTSEQISVWFFPRSKIPQDINSQNPTPQNWGQPIARFVGGDSCSIDKNFANHNIVFDITFCGTWAGNANVWGSDKECSALAPTCQQYVSNNPQAFADAHWVIKSINVYNESPDGGSPSQSAPLPSASKVLTLVPDATAKPQTTFPPPLGTTLTVQPTQAVRQKGDGQVWNGQPQQKQPQQSQPQQKQQQQKQSLDSSNTAPKNPWNGQPWNGQSWNARRRLNAILASIYGS</sequence>
<evidence type="ECO:0000256" key="3">
    <source>
        <dbReference type="ARBA" id="ARBA00012599"/>
    </source>
</evidence>
<protein>
    <recommendedName>
        <fullName evidence="3">endo-1,3(4)-beta-glucanase</fullName>
        <ecNumber evidence="3">3.2.1.6</ecNumber>
    </recommendedName>
</protein>
<keyword evidence="10" id="KW-1185">Reference proteome</keyword>
<keyword evidence="7" id="KW-0732">Signal</keyword>
<evidence type="ECO:0000256" key="5">
    <source>
        <dbReference type="ARBA" id="ARBA00023295"/>
    </source>
</evidence>
<dbReference type="AlphaFoldDB" id="A0A166UXA0"/>
<dbReference type="InterPro" id="IPR050546">
    <property type="entry name" value="Glycosyl_Hydrlase_16"/>
</dbReference>
<evidence type="ECO:0000256" key="6">
    <source>
        <dbReference type="SAM" id="MobiDB-lite"/>
    </source>
</evidence>
<comment type="catalytic activity">
    <reaction evidence="1">
        <text>Endohydrolysis of (1-&gt;3)- or (1-&gt;4)-linkages in beta-D-glucans when the glucose residue whose reducing group is involved in the linkage to be hydrolyzed is itself substituted at C-3.</text>
        <dbReference type="EC" id="3.2.1.6"/>
    </reaction>
</comment>
<dbReference type="InterPro" id="IPR000757">
    <property type="entry name" value="Beta-glucanase-like"/>
</dbReference>
<evidence type="ECO:0000256" key="2">
    <source>
        <dbReference type="ARBA" id="ARBA00006865"/>
    </source>
</evidence>
<proteinExistence type="inferred from homology"/>
<reference evidence="9 10" key="1">
    <citation type="journal article" date="2016" name="Genome Biol. Evol.">
        <title>Divergent and convergent evolution of fungal pathogenicity.</title>
        <authorList>
            <person name="Shang Y."/>
            <person name="Xiao G."/>
            <person name="Zheng P."/>
            <person name="Cen K."/>
            <person name="Zhan S."/>
            <person name="Wang C."/>
        </authorList>
    </citation>
    <scope>NUCLEOTIDE SEQUENCE [LARGE SCALE GENOMIC DNA]</scope>
    <source>
        <strain evidence="9 10">RCEF 2490</strain>
    </source>
</reference>
<keyword evidence="4" id="KW-0378">Hydrolase</keyword>
<evidence type="ECO:0000313" key="10">
    <source>
        <dbReference type="Proteomes" id="UP000078544"/>
    </source>
</evidence>
<gene>
    <name evidence="9" type="ORF">AAL_00525</name>
</gene>
<dbReference type="EMBL" id="AZGY01000001">
    <property type="protein sequence ID" value="OAA33060.1"/>
    <property type="molecule type" value="Genomic_DNA"/>
</dbReference>
<evidence type="ECO:0000256" key="7">
    <source>
        <dbReference type="SAM" id="SignalP"/>
    </source>
</evidence>
<dbReference type="PROSITE" id="PS51762">
    <property type="entry name" value="GH16_2"/>
    <property type="match status" value="1"/>
</dbReference>
<name>A0A166UXA0_9HYPO</name>